<sequence length="892" mass="98588">MTSYPVVRTEFLKDVPGRGLLGLGKKRRDVEQLPKAGTHEVWVLRVEGRYIVGRGEFRTDDENLVRADCASLVNVSSGMPVTVEMTIPSAEAINFTMRITFACTVTDAAQVVRENVQASASILAYLQRDSKLGHLALNLRMSDLDQLRREATARIRAYTEVKPPGVHGLDLRFLGVEVLTPQNLHQFEKKRREAEAERRLAWQRTGDSQDAERHTQGLAGHRRGGGHAAEEADQEQAHDRAVIEQSRLRAEQLKLARREVEFAFDAFGGDPEKAMIFAQAQGEIDAKELAERMAEVERDRVEYNHRLDELDREEAGRRQMEPEILRAEREQALESRREGREDRQEILDMQLDVLRELAKRGHLDMINVNVEKLVSDIYGSGEQTVTRPHHDALPESTSAPGSSAERDEHTDTVTAGMPPHEPRNLVAEAPSQVAINAAMSVVISIRREYHQSDPGSAVASLRNLVVAPGGTAVTVTVHPTPSLQVVGQQQLTMLVTPGGDPDPGRFEIVARDTGLHRMDLKAWAGGSFLASLSIEVAVTKSGAQGPALSRAAELHTDRARPGEATMEVRYAGDHYQFQLRSELALFPPVVMPAGRRADTAIEQALNTMRQLAVGTRHHDEVTVRRLLRASGVRLWKEMVPEVIREQFWQIRSHITALTIATDYDVIPWEILYPLDHGHDDGFLVERIPVVRLTYGQFRSPRLAIRDPHFIVPSQGPHNVAAEIAAIRDIVGGGEPITRISAFLEILESGRMGAAHFACHNAFDHDGSRIEMDDGSLEPWMLSSAQASRSLATTQPVVFINACRSAGVAPSYTNMVGWAQQFMNSGAGAFVGTLWAVRSTSSADFATAFYQSLTDGLSLGEAARAARTAKRDDLLDPTWLAYTVHGDPFAVAI</sequence>
<feature type="region of interest" description="Disordered" evidence="2">
    <location>
        <begin position="382"/>
        <end position="423"/>
    </location>
</feature>
<evidence type="ECO:0000256" key="1">
    <source>
        <dbReference type="SAM" id="Coils"/>
    </source>
</evidence>
<keyword evidence="5" id="KW-1185">Reference proteome</keyword>
<dbReference type="RefSeq" id="WP_213009040.1">
    <property type="nucleotide sequence ID" value="NZ_BOQN01000064.1"/>
</dbReference>
<evidence type="ECO:0000259" key="3">
    <source>
        <dbReference type="Pfam" id="PF12770"/>
    </source>
</evidence>
<dbReference type="Pfam" id="PF12770">
    <property type="entry name" value="CHAT"/>
    <property type="match status" value="1"/>
</dbReference>
<name>A0A919W3V9_9ACTN</name>
<proteinExistence type="predicted"/>
<organism evidence="4 5">
    <name type="scientific">Paractinoplanes toevensis</name>
    <dbReference type="NCBI Taxonomy" id="571911"/>
    <lineage>
        <taxon>Bacteria</taxon>
        <taxon>Bacillati</taxon>
        <taxon>Actinomycetota</taxon>
        <taxon>Actinomycetes</taxon>
        <taxon>Micromonosporales</taxon>
        <taxon>Micromonosporaceae</taxon>
        <taxon>Paractinoplanes</taxon>
    </lineage>
</organism>
<dbReference type="EMBL" id="BOQN01000064">
    <property type="protein sequence ID" value="GIM93214.1"/>
    <property type="molecule type" value="Genomic_DNA"/>
</dbReference>
<feature type="coiled-coil region" evidence="1">
    <location>
        <begin position="279"/>
        <end position="313"/>
    </location>
</feature>
<gene>
    <name evidence="4" type="ORF">Ato02nite_050070</name>
</gene>
<feature type="domain" description="CHAT" evidence="3">
    <location>
        <begin position="630"/>
        <end position="872"/>
    </location>
</feature>
<dbReference type="AlphaFoldDB" id="A0A919W3V9"/>
<protein>
    <recommendedName>
        <fullName evidence="3">CHAT domain-containing protein</fullName>
    </recommendedName>
</protein>
<reference evidence="4 5" key="1">
    <citation type="submission" date="2021-03" db="EMBL/GenBank/DDBJ databases">
        <title>Whole genome shotgun sequence of Actinoplanes toevensis NBRC 105298.</title>
        <authorList>
            <person name="Komaki H."/>
            <person name="Tamura T."/>
        </authorList>
    </citation>
    <scope>NUCLEOTIDE SEQUENCE [LARGE SCALE GENOMIC DNA]</scope>
    <source>
        <strain evidence="4 5">NBRC 105298</strain>
    </source>
</reference>
<dbReference type="InterPro" id="IPR024983">
    <property type="entry name" value="CHAT_dom"/>
</dbReference>
<evidence type="ECO:0000313" key="5">
    <source>
        <dbReference type="Proteomes" id="UP000677082"/>
    </source>
</evidence>
<keyword evidence="1" id="KW-0175">Coiled coil</keyword>
<evidence type="ECO:0000313" key="4">
    <source>
        <dbReference type="EMBL" id="GIM93214.1"/>
    </source>
</evidence>
<evidence type="ECO:0000256" key="2">
    <source>
        <dbReference type="SAM" id="MobiDB-lite"/>
    </source>
</evidence>
<dbReference type="Proteomes" id="UP000677082">
    <property type="component" value="Unassembled WGS sequence"/>
</dbReference>
<accession>A0A919W3V9</accession>
<comment type="caution">
    <text evidence="4">The sequence shown here is derived from an EMBL/GenBank/DDBJ whole genome shotgun (WGS) entry which is preliminary data.</text>
</comment>
<feature type="region of interest" description="Disordered" evidence="2">
    <location>
        <begin position="198"/>
        <end position="240"/>
    </location>
</feature>